<feature type="transmembrane region" description="Helical" evidence="1">
    <location>
        <begin position="164"/>
        <end position="184"/>
    </location>
</feature>
<organism evidence="3 4">
    <name type="scientific">Pholiota conissans</name>
    <dbReference type="NCBI Taxonomy" id="109636"/>
    <lineage>
        <taxon>Eukaryota</taxon>
        <taxon>Fungi</taxon>
        <taxon>Dikarya</taxon>
        <taxon>Basidiomycota</taxon>
        <taxon>Agaricomycotina</taxon>
        <taxon>Agaricomycetes</taxon>
        <taxon>Agaricomycetidae</taxon>
        <taxon>Agaricales</taxon>
        <taxon>Agaricineae</taxon>
        <taxon>Strophariaceae</taxon>
        <taxon>Pholiota</taxon>
    </lineage>
</organism>
<dbReference type="EMBL" id="MU155148">
    <property type="protein sequence ID" value="KAF9483932.1"/>
    <property type="molecule type" value="Genomic_DNA"/>
</dbReference>
<dbReference type="PANTHER" id="PTHR40465">
    <property type="entry name" value="CHROMOSOME 1, WHOLE GENOME SHOTGUN SEQUENCE"/>
    <property type="match status" value="1"/>
</dbReference>
<keyword evidence="1" id="KW-1133">Transmembrane helix</keyword>
<feature type="transmembrane region" description="Helical" evidence="1">
    <location>
        <begin position="15"/>
        <end position="39"/>
    </location>
</feature>
<proteinExistence type="predicted"/>
<feature type="domain" description="DUF6534" evidence="2">
    <location>
        <begin position="170"/>
        <end position="255"/>
    </location>
</feature>
<feature type="transmembrane region" description="Helical" evidence="1">
    <location>
        <begin position="88"/>
        <end position="112"/>
    </location>
</feature>
<dbReference type="InterPro" id="IPR045339">
    <property type="entry name" value="DUF6534"/>
</dbReference>
<protein>
    <recommendedName>
        <fullName evidence="2">DUF6534 domain-containing protein</fullName>
    </recommendedName>
</protein>
<feature type="transmembrane region" description="Helical" evidence="1">
    <location>
        <begin position="51"/>
        <end position="76"/>
    </location>
</feature>
<dbReference type="Proteomes" id="UP000807469">
    <property type="component" value="Unassembled WGS sequence"/>
</dbReference>
<dbReference type="Pfam" id="PF20152">
    <property type="entry name" value="DUF6534"/>
    <property type="match status" value="1"/>
</dbReference>
<sequence>MAELPAPTHVDTTMGAAYIGVVAAAMLYGVSFVQAWYYFMKYQQDVWYIKALVGSIWFFETVHQALISHTVYYYVVTNYNNPNVLDKIVWSILLEVLFNGLIGLLVQGFLALRVWRLSGNNLPLTVVVGCLVLAGFGCSVAFTAQSMQLQTWAQLERLKGLSMAVNLLGAITDVLITAALFVFLQRSRTGFKKSDNMISKLIAFTVSTGLLTSVCAVASLISILASGHTLIYVAFYFSLGRLYSNSVLATLNARQIIRGLGENSDELSFSLQTISKTDQRNHNSARSTNISIKIDAIHDFLREQQLEHDDSLQAVSPVSLEKSF</sequence>
<evidence type="ECO:0000256" key="1">
    <source>
        <dbReference type="SAM" id="Phobius"/>
    </source>
</evidence>
<accession>A0A9P5ZAJ1</accession>
<feature type="transmembrane region" description="Helical" evidence="1">
    <location>
        <begin position="204"/>
        <end position="224"/>
    </location>
</feature>
<evidence type="ECO:0000313" key="3">
    <source>
        <dbReference type="EMBL" id="KAF9483932.1"/>
    </source>
</evidence>
<name>A0A9P5ZAJ1_9AGAR</name>
<evidence type="ECO:0000313" key="4">
    <source>
        <dbReference type="Proteomes" id="UP000807469"/>
    </source>
</evidence>
<gene>
    <name evidence="3" type="ORF">BDN70DRAFT_873049</name>
</gene>
<evidence type="ECO:0000259" key="2">
    <source>
        <dbReference type="Pfam" id="PF20152"/>
    </source>
</evidence>
<comment type="caution">
    <text evidence="3">The sequence shown here is derived from an EMBL/GenBank/DDBJ whole genome shotgun (WGS) entry which is preliminary data.</text>
</comment>
<keyword evidence="1" id="KW-0472">Membrane</keyword>
<reference evidence="3" key="1">
    <citation type="submission" date="2020-11" db="EMBL/GenBank/DDBJ databases">
        <authorList>
            <consortium name="DOE Joint Genome Institute"/>
            <person name="Ahrendt S."/>
            <person name="Riley R."/>
            <person name="Andreopoulos W."/>
            <person name="Labutti K."/>
            <person name="Pangilinan J."/>
            <person name="Ruiz-Duenas F.J."/>
            <person name="Barrasa J.M."/>
            <person name="Sanchez-Garcia M."/>
            <person name="Camarero S."/>
            <person name="Miyauchi S."/>
            <person name="Serrano A."/>
            <person name="Linde D."/>
            <person name="Babiker R."/>
            <person name="Drula E."/>
            <person name="Ayuso-Fernandez I."/>
            <person name="Pacheco R."/>
            <person name="Padilla G."/>
            <person name="Ferreira P."/>
            <person name="Barriuso J."/>
            <person name="Kellner H."/>
            <person name="Castanera R."/>
            <person name="Alfaro M."/>
            <person name="Ramirez L."/>
            <person name="Pisabarro A.G."/>
            <person name="Kuo A."/>
            <person name="Tritt A."/>
            <person name="Lipzen A."/>
            <person name="He G."/>
            <person name="Yan M."/>
            <person name="Ng V."/>
            <person name="Cullen D."/>
            <person name="Martin F."/>
            <person name="Rosso M.-N."/>
            <person name="Henrissat B."/>
            <person name="Hibbett D."/>
            <person name="Martinez A.T."/>
            <person name="Grigoriev I.V."/>
        </authorList>
    </citation>
    <scope>NUCLEOTIDE SEQUENCE</scope>
    <source>
        <strain evidence="3">CIRM-BRFM 674</strain>
    </source>
</reference>
<keyword evidence="1" id="KW-0812">Transmembrane</keyword>
<keyword evidence="4" id="KW-1185">Reference proteome</keyword>
<dbReference type="PANTHER" id="PTHR40465:SF1">
    <property type="entry name" value="DUF6534 DOMAIN-CONTAINING PROTEIN"/>
    <property type="match status" value="1"/>
</dbReference>
<dbReference type="OrthoDB" id="3263055at2759"/>
<feature type="transmembrane region" description="Helical" evidence="1">
    <location>
        <begin position="124"/>
        <end position="144"/>
    </location>
</feature>
<feature type="transmembrane region" description="Helical" evidence="1">
    <location>
        <begin position="230"/>
        <end position="251"/>
    </location>
</feature>
<dbReference type="AlphaFoldDB" id="A0A9P5ZAJ1"/>